<dbReference type="Proteomes" id="UP000177629">
    <property type="component" value="Unassembled WGS sequence"/>
</dbReference>
<dbReference type="Gene3D" id="1.20.81.30">
    <property type="entry name" value="Type II secretion system (T2SS), domain F"/>
    <property type="match status" value="2"/>
</dbReference>
<feature type="transmembrane region" description="Helical" evidence="8">
    <location>
        <begin position="170"/>
        <end position="193"/>
    </location>
</feature>
<evidence type="ECO:0000256" key="3">
    <source>
        <dbReference type="ARBA" id="ARBA00022475"/>
    </source>
</evidence>
<keyword evidence="6 8" id="KW-1133">Transmembrane helix</keyword>
<keyword evidence="7 8" id="KW-0472">Membrane</keyword>
<evidence type="ECO:0000256" key="4">
    <source>
        <dbReference type="ARBA" id="ARBA00022519"/>
    </source>
</evidence>
<evidence type="ECO:0000256" key="5">
    <source>
        <dbReference type="ARBA" id="ARBA00022692"/>
    </source>
</evidence>
<evidence type="ECO:0000259" key="9">
    <source>
        <dbReference type="Pfam" id="PF00482"/>
    </source>
</evidence>
<dbReference type="PANTHER" id="PTHR30012:SF0">
    <property type="entry name" value="TYPE II SECRETION SYSTEM PROTEIN F-RELATED"/>
    <property type="match status" value="1"/>
</dbReference>
<evidence type="ECO:0000313" key="10">
    <source>
        <dbReference type="EMBL" id="OHA48955.1"/>
    </source>
</evidence>
<dbReference type="Pfam" id="PF00482">
    <property type="entry name" value="T2SSF"/>
    <property type="match status" value="2"/>
</dbReference>
<feature type="domain" description="Type II secretion system protein GspF" evidence="9">
    <location>
        <begin position="275"/>
        <end position="397"/>
    </location>
</feature>
<organism evidence="10 11">
    <name type="scientific">Candidatus Terrybacteria bacterium RIFCSPHIGHO2_01_FULL_48_17</name>
    <dbReference type="NCBI Taxonomy" id="1802362"/>
    <lineage>
        <taxon>Bacteria</taxon>
        <taxon>Candidatus Terryibacteriota</taxon>
    </lineage>
</organism>
<comment type="caution">
    <text evidence="10">The sequence shown here is derived from an EMBL/GenBank/DDBJ whole genome shotgun (WGS) entry which is preliminary data.</text>
</comment>
<reference evidence="10 11" key="1">
    <citation type="journal article" date="2016" name="Nat. Commun.">
        <title>Thousands of microbial genomes shed light on interconnected biogeochemical processes in an aquifer system.</title>
        <authorList>
            <person name="Anantharaman K."/>
            <person name="Brown C.T."/>
            <person name="Hug L.A."/>
            <person name="Sharon I."/>
            <person name="Castelle C.J."/>
            <person name="Probst A.J."/>
            <person name="Thomas B.C."/>
            <person name="Singh A."/>
            <person name="Wilkins M.J."/>
            <person name="Karaoz U."/>
            <person name="Brodie E.L."/>
            <person name="Williams K.H."/>
            <person name="Hubbard S.S."/>
            <person name="Banfield J.F."/>
        </authorList>
    </citation>
    <scope>NUCLEOTIDE SEQUENCE [LARGE SCALE GENOMIC DNA]</scope>
</reference>
<evidence type="ECO:0000256" key="8">
    <source>
        <dbReference type="SAM" id="Phobius"/>
    </source>
</evidence>
<dbReference type="STRING" id="1802362.A2806_04675"/>
<comment type="subcellular location">
    <subcellularLocation>
        <location evidence="1">Cell inner membrane</location>
        <topology evidence="1">Multi-pass membrane protein</topology>
    </subcellularLocation>
</comment>
<proteinExistence type="inferred from homology"/>
<dbReference type="EMBL" id="MHSS01000002">
    <property type="protein sequence ID" value="OHA48955.1"/>
    <property type="molecule type" value="Genomic_DNA"/>
</dbReference>
<evidence type="ECO:0000313" key="11">
    <source>
        <dbReference type="Proteomes" id="UP000177629"/>
    </source>
</evidence>
<dbReference type="InterPro" id="IPR018076">
    <property type="entry name" value="T2SS_GspF_dom"/>
</dbReference>
<evidence type="ECO:0000256" key="2">
    <source>
        <dbReference type="ARBA" id="ARBA00005745"/>
    </source>
</evidence>
<dbReference type="PANTHER" id="PTHR30012">
    <property type="entry name" value="GENERAL SECRETION PATHWAY PROTEIN"/>
    <property type="match status" value="1"/>
</dbReference>
<dbReference type="GO" id="GO:0005886">
    <property type="term" value="C:plasma membrane"/>
    <property type="evidence" value="ECO:0007669"/>
    <property type="project" value="UniProtKB-SubCell"/>
</dbReference>
<keyword evidence="4" id="KW-0997">Cell inner membrane</keyword>
<dbReference type="AlphaFoldDB" id="A0A1G2PKS5"/>
<evidence type="ECO:0000256" key="7">
    <source>
        <dbReference type="ARBA" id="ARBA00023136"/>
    </source>
</evidence>
<evidence type="ECO:0000256" key="6">
    <source>
        <dbReference type="ARBA" id="ARBA00022989"/>
    </source>
</evidence>
<protein>
    <recommendedName>
        <fullName evidence="9">Type II secretion system protein GspF domain-containing protein</fullName>
    </recommendedName>
</protein>
<sequence length="406" mass="45321">MPLYKFRARTESGSEVSGTREAANTIELGRILHSDQRLFLVSAEQADKRGRKLSISLPFLGGVPFVERMLFTRHLSVMVEAGLDLPRAFEVLIRQTRSPKFRKTLADLREDIVRGQRIGESLGKHPDVFDELFVSMVSVGEESGRLVEVLQLLADQMEKSHTLRARIRGALIYPAIVVIAMVGIGILMFLFVVPRLKEVFADFDVSLPITTRFIFWLSEFLLTKWYLVIPVLIAGGWVFVKMLGTHQGKQVRDKVFMRVPVFRNLLREIASAQIARTLSSLIIAGVPIVRGLQIVSNTLQNVYFKASLAASAASVEKGKTIHEALEPYEWVYPPLVIEMVAVGEETGKLGELLQRLADFYEAEVDRTTQNLAGIIEPVLMVVIGAVVGVFAVSMIMPMYTMMGTIS</sequence>
<comment type="similarity">
    <text evidence="2">Belongs to the GSP F family.</text>
</comment>
<feature type="domain" description="Type II secretion system protein GspF" evidence="9">
    <location>
        <begin position="71"/>
        <end position="194"/>
    </location>
</feature>
<keyword evidence="3" id="KW-1003">Cell membrane</keyword>
<dbReference type="InterPro" id="IPR003004">
    <property type="entry name" value="GspF/PilC"/>
</dbReference>
<evidence type="ECO:0000256" key="1">
    <source>
        <dbReference type="ARBA" id="ARBA00004429"/>
    </source>
</evidence>
<keyword evidence="5 8" id="KW-0812">Transmembrane</keyword>
<dbReference type="InterPro" id="IPR042094">
    <property type="entry name" value="T2SS_GspF_sf"/>
</dbReference>
<dbReference type="FunFam" id="1.20.81.30:FF:000001">
    <property type="entry name" value="Type II secretion system protein F"/>
    <property type="match status" value="2"/>
</dbReference>
<accession>A0A1G2PKS5</accession>
<feature type="transmembrane region" description="Helical" evidence="8">
    <location>
        <begin position="378"/>
        <end position="399"/>
    </location>
</feature>
<feature type="transmembrane region" description="Helical" evidence="8">
    <location>
        <begin position="213"/>
        <end position="240"/>
    </location>
</feature>
<dbReference type="PRINTS" id="PR00812">
    <property type="entry name" value="BCTERIALGSPF"/>
</dbReference>
<name>A0A1G2PKS5_9BACT</name>
<gene>
    <name evidence="10" type="ORF">A2806_04675</name>
</gene>